<dbReference type="InterPro" id="IPR027417">
    <property type="entry name" value="P-loop_NTPase"/>
</dbReference>
<proteinExistence type="inferred from homology"/>
<sequence>MLKDASEIRPAQHRYSGKITDPDRWALYAPRRGDIIVCTPAKCGTTWTQSIIALLLNGGHDLNAPVTHISPWIDADFEDAESEAAPGRLAARPGRRVIKTHTPGDGFPVWDGVHVVAVYRHPLDVVLSLRKHLMNMVRISDHPMKEALPAALRYFLQAPFSPDDVDTDALKLLTEHYRRTVAARPGGQVTVLHYADMIADHAGTVARLARVLGIDADEEAQARVVAATAFTSMKRRAADFAPQGGTGLWKNDTAFFDSGGTEKWRGVFSEADLAAFEARLAELVPEPGLRHWLQYGGACAHGS</sequence>
<dbReference type="SUPFAM" id="SSF52540">
    <property type="entry name" value="P-loop containing nucleoside triphosphate hydrolases"/>
    <property type="match status" value="1"/>
</dbReference>
<evidence type="ECO:0000256" key="2">
    <source>
        <dbReference type="ARBA" id="ARBA00022679"/>
    </source>
</evidence>
<feature type="domain" description="Sulfotransferase" evidence="3">
    <location>
        <begin position="33"/>
        <end position="279"/>
    </location>
</feature>
<protein>
    <submittedName>
        <fullName evidence="4">Sulfotransferase domain-containing protein</fullName>
    </submittedName>
</protein>
<keyword evidence="5" id="KW-1185">Reference proteome</keyword>
<comment type="similarity">
    <text evidence="1">Belongs to the sulfotransferase 1 family.</text>
</comment>
<dbReference type="InterPro" id="IPR000863">
    <property type="entry name" value="Sulfotransferase_dom"/>
</dbReference>
<dbReference type="KEGG" id="rpon:G3256_16050"/>
<dbReference type="Gene3D" id="3.40.50.300">
    <property type="entry name" value="P-loop containing nucleotide triphosphate hydrolases"/>
    <property type="match status" value="1"/>
</dbReference>
<dbReference type="Pfam" id="PF00685">
    <property type="entry name" value="Sulfotransfer_1"/>
    <property type="match status" value="1"/>
</dbReference>
<accession>A0A858SV58</accession>
<evidence type="ECO:0000259" key="3">
    <source>
        <dbReference type="Pfam" id="PF00685"/>
    </source>
</evidence>
<organism evidence="4 5">
    <name type="scientific">Roseobacter ponti</name>
    <dbReference type="NCBI Taxonomy" id="1891787"/>
    <lineage>
        <taxon>Bacteria</taxon>
        <taxon>Pseudomonadati</taxon>
        <taxon>Pseudomonadota</taxon>
        <taxon>Alphaproteobacteria</taxon>
        <taxon>Rhodobacterales</taxon>
        <taxon>Roseobacteraceae</taxon>
        <taxon>Roseobacter</taxon>
    </lineage>
</organism>
<dbReference type="RefSeq" id="WP_169641795.1">
    <property type="nucleotide sequence ID" value="NZ_CP048788.1"/>
</dbReference>
<keyword evidence="2 4" id="KW-0808">Transferase</keyword>
<dbReference type="AlphaFoldDB" id="A0A858SV58"/>
<dbReference type="GO" id="GO:0008146">
    <property type="term" value="F:sulfotransferase activity"/>
    <property type="evidence" value="ECO:0007669"/>
    <property type="project" value="InterPro"/>
</dbReference>
<evidence type="ECO:0000256" key="1">
    <source>
        <dbReference type="ARBA" id="ARBA00005771"/>
    </source>
</evidence>
<dbReference type="EMBL" id="CP048788">
    <property type="protein sequence ID" value="QJF52575.1"/>
    <property type="molecule type" value="Genomic_DNA"/>
</dbReference>
<gene>
    <name evidence="4" type="ORF">G3256_16050</name>
</gene>
<dbReference type="Proteomes" id="UP000503308">
    <property type="component" value="Chromosome"/>
</dbReference>
<reference evidence="4 5" key="1">
    <citation type="submission" date="2020-02" db="EMBL/GenBank/DDBJ databases">
        <title>Genome sequence of Roseobacter ponti.</title>
        <authorList>
            <person name="Hollensteiner J."/>
            <person name="Schneider D."/>
            <person name="Poehlein A."/>
            <person name="Daniel R."/>
        </authorList>
    </citation>
    <scope>NUCLEOTIDE SEQUENCE [LARGE SCALE GENOMIC DNA]</scope>
    <source>
        <strain evidence="4 5">DSM 106830</strain>
    </source>
</reference>
<dbReference type="PANTHER" id="PTHR11783">
    <property type="entry name" value="SULFOTRANSFERASE SULT"/>
    <property type="match status" value="1"/>
</dbReference>
<evidence type="ECO:0000313" key="5">
    <source>
        <dbReference type="Proteomes" id="UP000503308"/>
    </source>
</evidence>
<name>A0A858SV58_9RHOB</name>
<evidence type="ECO:0000313" key="4">
    <source>
        <dbReference type="EMBL" id="QJF52575.1"/>
    </source>
</evidence>